<keyword evidence="3" id="KW-1185">Reference proteome</keyword>
<reference evidence="2 3" key="1">
    <citation type="submission" date="2023-07" db="EMBL/GenBank/DDBJ databases">
        <title>Genomic Encyclopedia of Type Strains, Phase IV (KMG-IV): sequencing the most valuable type-strain genomes for metagenomic binning, comparative biology and taxonomic classification.</title>
        <authorList>
            <person name="Goeker M."/>
        </authorList>
    </citation>
    <scope>NUCLEOTIDE SEQUENCE [LARGE SCALE GENOMIC DNA]</scope>
    <source>
        <strain evidence="2 3">DSM 100301</strain>
    </source>
</reference>
<name>A0ABU0I6E1_9HYPH</name>
<evidence type="ECO:0000256" key="1">
    <source>
        <dbReference type="SAM" id="MobiDB-lite"/>
    </source>
</evidence>
<organism evidence="2 3">
    <name type="scientific">Rhizobium paknamense</name>
    <dbReference type="NCBI Taxonomy" id="1206817"/>
    <lineage>
        <taxon>Bacteria</taxon>
        <taxon>Pseudomonadati</taxon>
        <taxon>Pseudomonadota</taxon>
        <taxon>Alphaproteobacteria</taxon>
        <taxon>Hyphomicrobiales</taxon>
        <taxon>Rhizobiaceae</taxon>
        <taxon>Rhizobium/Agrobacterium group</taxon>
        <taxon>Rhizobium</taxon>
    </lineage>
</organism>
<gene>
    <name evidence="2" type="ORF">QO005_000092</name>
</gene>
<dbReference type="Proteomes" id="UP001235269">
    <property type="component" value="Unassembled WGS sequence"/>
</dbReference>
<comment type="caution">
    <text evidence="2">The sequence shown here is derived from an EMBL/GenBank/DDBJ whole genome shotgun (WGS) entry which is preliminary data.</text>
</comment>
<dbReference type="RefSeq" id="WP_307156012.1">
    <property type="nucleotide sequence ID" value="NZ_JAUSWH010000001.1"/>
</dbReference>
<feature type="region of interest" description="Disordered" evidence="1">
    <location>
        <begin position="66"/>
        <end position="97"/>
    </location>
</feature>
<feature type="compositionally biased region" description="Basic and acidic residues" evidence="1">
    <location>
        <begin position="82"/>
        <end position="95"/>
    </location>
</feature>
<evidence type="ECO:0000313" key="3">
    <source>
        <dbReference type="Proteomes" id="UP001235269"/>
    </source>
</evidence>
<proteinExistence type="predicted"/>
<evidence type="ECO:0000313" key="2">
    <source>
        <dbReference type="EMBL" id="MDQ0453777.1"/>
    </source>
</evidence>
<sequence>MQAALIIMTILGCNDSVSQCQYIATAEQRWVSLEMCNGDSEKVLAHFSNVNYPSVVAVCQKQDLAQNATKVPSPATPSKNDPAPEKPMPEAEKRSFAQRAVGYIREVIPGKRDMKLAFEKPLHVVTSTYTWVAKKLDR</sequence>
<protein>
    <submittedName>
        <fullName evidence="2">Uncharacterized protein</fullName>
    </submittedName>
</protein>
<accession>A0ABU0I6E1</accession>
<dbReference type="EMBL" id="JAUSWH010000001">
    <property type="protein sequence ID" value="MDQ0453777.1"/>
    <property type="molecule type" value="Genomic_DNA"/>
</dbReference>